<dbReference type="PROSITE" id="PS51007">
    <property type="entry name" value="CYTC"/>
    <property type="match status" value="1"/>
</dbReference>
<feature type="domain" description="Cytochrome c" evidence="5">
    <location>
        <begin position="44"/>
        <end position="106"/>
    </location>
</feature>
<dbReference type="GO" id="GO:0046872">
    <property type="term" value="F:metal ion binding"/>
    <property type="evidence" value="ECO:0007669"/>
    <property type="project" value="UniProtKB-KW"/>
</dbReference>
<dbReference type="GO" id="GO:0020037">
    <property type="term" value="F:heme binding"/>
    <property type="evidence" value="ECO:0007669"/>
    <property type="project" value="InterPro"/>
</dbReference>
<evidence type="ECO:0000259" key="5">
    <source>
        <dbReference type="PROSITE" id="PS51007"/>
    </source>
</evidence>
<dbReference type="PROSITE" id="PS51257">
    <property type="entry name" value="PROKAR_LIPOPROTEIN"/>
    <property type="match status" value="1"/>
</dbReference>
<accession>A0A4R6IDI5</accession>
<reference evidence="6 7" key="1">
    <citation type="submission" date="2019-03" db="EMBL/GenBank/DDBJ databases">
        <title>Genomic Encyclopedia of Archaeal and Bacterial Type Strains, Phase II (KMG-II): from individual species to whole genera.</title>
        <authorList>
            <person name="Goeker M."/>
        </authorList>
    </citation>
    <scope>NUCLEOTIDE SEQUENCE [LARGE SCALE GENOMIC DNA]</scope>
    <source>
        <strain evidence="6 7">DSM 19034</strain>
    </source>
</reference>
<keyword evidence="4" id="KW-0732">Signal</keyword>
<keyword evidence="3" id="KW-0349">Heme</keyword>
<dbReference type="RefSeq" id="WP_133558208.1">
    <property type="nucleotide sequence ID" value="NZ_SNWM01000005.1"/>
</dbReference>
<keyword evidence="7" id="KW-1185">Reference proteome</keyword>
<dbReference type="GO" id="GO:0009055">
    <property type="term" value="F:electron transfer activity"/>
    <property type="evidence" value="ECO:0007669"/>
    <property type="project" value="InterPro"/>
</dbReference>
<feature type="chain" id="PRO_5020417705" description="Cytochrome c domain-containing protein" evidence="4">
    <location>
        <begin position="25"/>
        <end position="106"/>
    </location>
</feature>
<dbReference type="Proteomes" id="UP000295499">
    <property type="component" value="Unassembled WGS sequence"/>
</dbReference>
<sequence length="106" mass="11726">MKRNILFGLAILFAGCAASNIALTSTENTSYKYGKSKFAGYSKAMFDQGRTINAKNCDRCHKLKDPANFTEEQANRIIPNMAKKAKLSDADKDILLKFYIASGKHA</sequence>
<comment type="caution">
    <text evidence="6">The sequence shown here is derived from an EMBL/GenBank/DDBJ whole genome shotgun (WGS) entry which is preliminary data.</text>
</comment>
<feature type="signal peptide" evidence="4">
    <location>
        <begin position="1"/>
        <end position="24"/>
    </location>
</feature>
<keyword evidence="2 3" id="KW-0408">Iron</keyword>
<keyword evidence="1 3" id="KW-0479">Metal-binding</keyword>
<evidence type="ECO:0000256" key="1">
    <source>
        <dbReference type="ARBA" id="ARBA00022723"/>
    </source>
</evidence>
<organism evidence="6 7">
    <name type="scientific">Pedobacter duraquae</name>
    <dbReference type="NCBI Taxonomy" id="425511"/>
    <lineage>
        <taxon>Bacteria</taxon>
        <taxon>Pseudomonadati</taxon>
        <taxon>Bacteroidota</taxon>
        <taxon>Sphingobacteriia</taxon>
        <taxon>Sphingobacteriales</taxon>
        <taxon>Sphingobacteriaceae</taxon>
        <taxon>Pedobacter</taxon>
    </lineage>
</organism>
<evidence type="ECO:0000313" key="6">
    <source>
        <dbReference type="EMBL" id="TDO19994.1"/>
    </source>
</evidence>
<evidence type="ECO:0000313" key="7">
    <source>
        <dbReference type="Proteomes" id="UP000295499"/>
    </source>
</evidence>
<dbReference type="InterPro" id="IPR009056">
    <property type="entry name" value="Cyt_c-like_dom"/>
</dbReference>
<dbReference type="AlphaFoldDB" id="A0A4R6IDI5"/>
<evidence type="ECO:0000256" key="3">
    <source>
        <dbReference type="PROSITE-ProRule" id="PRU00433"/>
    </source>
</evidence>
<proteinExistence type="predicted"/>
<dbReference type="EMBL" id="SNWM01000005">
    <property type="protein sequence ID" value="TDO19994.1"/>
    <property type="molecule type" value="Genomic_DNA"/>
</dbReference>
<name>A0A4R6IDI5_9SPHI</name>
<dbReference type="OrthoDB" id="679921at2"/>
<protein>
    <recommendedName>
        <fullName evidence="5">Cytochrome c domain-containing protein</fullName>
    </recommendedName>
</protein>
<gene>
    <name evidence="6" type="ORF">CLV32_3750</name>
</gene>
<evidence type="ECO:0000256" key="2">
    <source>
        <dbReference type="ARBA" id="ARBA00023004"/>
    </source>
</evidence>
<evidence type="ECO:0000256" key="4">
    <source>
        <dbReference type="SAM" id="SignalP"/>
    </source>
</evidence>